<dbReference type="Proteomes" id="UP000295390">
    <property type="component" value="Unassembled WGS sequence"/>
</dbReference>
<comment type="caution">
    <text evidence="1">The sequence shown here is derived from an EMBL/GenBank/DDBJ whole genome shotgun (WGS) entry which is preliminary data.</text>
</comment>
<dbReference type="RefSeq" id="WP_166627778.1">
    <property type="nucleotide sequence ID" value="NZ_SNYH01000005.1"/>
</dbReference>
<evidence type="ECO:0000313" key="2">
    <source>
        <dbReference type="Proteomes" id="UP000295390"/>
    </source>
</evidence>
<reference evidence="1 2" key="1">
    <citation type="submission" date="2019-03" db="EMBL/GenBank/DDBJ databases">
        <title>Genomic Encyclopedia of Type Strains, Phase III (KMG-III): the genomes of soil and plant-associated and newly described type strains.</title>
        <authorList>
            <person name="Whitman W."/>
        </authorList>
    </citation>
    <scope>NUCLEOTIDE SEQUENCE [LARGE SCALE GENOMIC DNA]</scope>
    <source>
        <strain evidence="1 2">CECT 8283</strain>
    </source>
</reference>
<organism evidence="1 2">
    <name type="scientific">Tenacibaculum caenipelagi</name>
    <dbReference type="NCBI Taxonomy" id="1325435"/>
    <lineage>
        <taxon>Bacteria</taxon>
        <taxon>Pseudomonadati</taxon>
        <taxon>Bacteroidota</taxon>
        <taxon>Flavobacteriia</taxon>
        <taxon>Flavobacteriales</taxon>
        <taxon>Flavobacteriaceae</taxon>
        <taxon>Tenacibaculum</taxon>
    </lineage>
</organism>
<keyword evidence="2" id="KW-1185">Reference proteome</keyword>
<proteinExistence type="predicted"/>
<name>A0A4R6TDR2_9FLAO</name>
<dbReference type="AlphaFoldDB" id="A0A4R6TDR2"/>
<protein>
    <submittedName>
        <fullName evidence="1">Uncharacterized protein</fullName>
    </submittedName>
</protein>
<evidence type="ECO:0000313" key="1">
    <source>
        <dbReference type="EMBL" id="TDQ23961.1"/>
    </source>
</evidence>
<accession>A0A4R6TDR2</accession>
<sequence length="57" mass="6147">MKKQILNLGKSLSKTEQKNTFGGIELKREDACSGENTCTVDDECPGSCCCTSDNVCI</sequence>
<gene>
    <name evidence="1" type="ORF">DFQ07_2500</name>
</gene>
<dbReference type="EMBL" id="SNYH01000005">
    <property type="protein sequence ID" value="TDQ23961.1"/>
    <property type="molecule type" value="Genomic_DNA"/>
</dbReference>